<dbReference type="Proteomes" id="UP000193067">
    <property type="component" value="Unassembled WGS sequence"/>
</dbReference>
<feature type="non-terminal residue" evidence="1">
    <location>
        <position position="206"/>
    </location>
</feature>
<name>A0A1Y2ILJ4_TRAC3</name>
<protein>
    <submittedName>
        <fullName evidence="1">Uncharacterized protein</fullName>
    </submittedName>
</protein>
<evidence type="ECO:0000313" key="1">
    <source>
        <dbReference type="EMBL" id="OSD02008.1"/>
    </source>
</evidence>
<proteinExistence type="predicted"/>
<gene>
    <name evidence="1" type="ORF">PYCCODRAFT_1425669</name>
</gene>
<reference evidence="1 2" key="1">
    <citation type="journal article" date="2015" name="Biotechnol. Biofuels">
        <title>Enhanced degradation of softwood versus hardwood by the white-rot fungus Pycnoporus coccineus.</title>
        <authorList>
            <person name="Couturier M."/>
            <person name="Navarro D."/>
            <person name="Chevret D."/>
            <person name="Henrissat B."/>
            <person name="Piumi F."/>
            <person name="Ruiz-Duenas F.J."/>
            <person name="Martinez A.T."/>
            <person name="Grigoriev I.V."/>
            <person name="Riley R."/>
            <person name="Lipzen A."/>
            <person name="Berrin J.G."/>
            <person name="Master E.R."/>
            <person name="Rosso M.N."/>
        </authorList>
    </citation>
    <scope>NUCLEOTIDE SEQUENCE [LARGE SCALE GENOMIC DNA]</scope>
    <source>
        <strain evidence="1 2">BRFM310</strain>
    </source>
</reference>
<dbReference type="AlphaFoldDB" id="A0A1Y2ILJ4"/>
<evidence type="ECO:0000313" key="2">
    <source>
        <dbReference type="Proteomes" id="UP000193067"/>
    </source>
</evidence>
<keyword evidence="2" id="KW-1185">Reference proteome</keyword>
<accession>A0A1Y2ILJ4</accession>
<dbReference type="OrthoDB" id="2763461at2759"/>
<sequence>MQASFALLLGHLGDAGTDLPGIPATSGLRHDGFDIHPPASLADQVREAVTADLADSLVPRLEASLAEQLWGPLEQRLLDLLVRTLAPHVTADLQSTLIGLLESALRGPLMQALATRAVDAISRPVPMHARHDQAPARSNQLPVMLQRRQPSPLSAPSGFKGSMLYPLLGTPNQTETTSLDVLNSERLLEFLCPHQVGIHPIGRLHC</sequence>
<dbReference type="EMBL" id="KZ084108">
    <property type="protein sequence ID" value="OSD02008.1"/>
    <property type="molecule type" value="Genomic_DNA"/>
</dbReference>
<organism evidence="1 2">
    <name type="scientific">Trametes coccinea (strain BRFM310)</name>
    <name type="common">Pycnoporus coccineus</name>
    <dbReference type="NCBI Taxonomy" id="1353009"/>
    <lineage>
        <taxon>Eukaryota</taxon>
        <taxon>Fungi</taxon>
        <taxon>Dikarya</taxon>
        <taxon>Basidiomycota</taxon>
        <taxon>Agaricomycotina</taxon>
        <taxon>Agaricomycetes</taxon>
        <taxon>Polyporales</taxon>
        <taxon>Polyporaceae</taxon>
        <taxon>Trametes</taxon>
    </lineage>
</organism>